<dbReference type="Gene3D" id="3.40.50.300">
    <property type="entry name" value="P-loop containing nucleotide triphosphate hydrolases"/>
    <property type="match status" value="1"/>
</dbReference>
<dbReference type="InterPro" id="IPR027417">
    <property type="entry name" value="P-loop_NTPase"/>
</dbReference>
<dbReference type="SUPFAM" id="SSF52540">
    <property type="entry name" value="P-loop containing nucleoside triphosphate hydrolases"/>
    <property type="match status" value="1"/>
</dbReference>
<dbReference type="PROSITE" id="PS50936">
    <property type="entry name" value="ENGC_GTPASE"/>
    <property type="match status" value="1"/>
</dbReference>
<dbReference type="GO" id="GO:0005525">
    <property type="term" value="F:GTP binding"/>
    <property type="evidence" value="ECO:0007669"/>
    <property type="project" value="InterPro"/>
</dbReference>
<proteinExistence type="predicted"/>
<dbReference type="RefSeq" id="WP_070791727.1">
    <property type="nucleotide sequence ID" value="NZ_MKIR01000004.1"/>
</dbReference>
<evidence type="ECO:0000313" key="2">
    <source>
        <dbReference type="EMBL" id="OFI50044.1"/>
    </source>
</evidence>
<dbReference type="PANTHER" id="PTHR32120">
    <property type="entry name" value="SMALL RIBOSOMAL SUBUNIT BIOGENESIS GTPASE RSGA"/>
    <property type="match status" value="1"/>
</dbReference>
<organism evidence="2 3">
    <name type="scientific">Floricoccus tropicus</name>
    <dbReference type="NCBI Taxonomy" id="1859473"/>
    <lineage>
        <taxon>Bacteria</taxon>
        <taxon>Bacillati</taxon>
        <taxon>Bacillota</taxon>
        <taxon>Bacilli</taxon>
        <taxon>Lactobacillales</taxon>
        <taxon>Streptococcaceae</taxon>
        <taxon>Floricoccus</taxon>
    </lineage>
</organism>
<dbReference type="EMBL" id="MKIR01000004">
    <property type="protein sequence ID" value="OFI50044.1"/>
    <property type="molecule type" value="Genomic_DNA"/>
</dbReference>
<dbReference type="OrthoDB" id="9809485at2"/>
<feature type="domain" description="EngC GTPase" evidence="1">
    <location>
        <begin position="114"/>
        <end position="263"/>
    </location>
</feature>
<dbReference type="Gene3D" id="1.10.40.50">
    <property type="entry name" value="Probable gtpase engc, domain 3"/>
    <property type="match status" value="1"/>
</dbReference>
<dbReference type="GO" id="GO:0003924">
    <property type="term" value="F:GTPase activity"/>
    <property type="evidence" value="ECO:0007669"/>
    <property type="project" value="InterPro"/>
</dbReference>
<dbReference type="STRING" id="1859473.BG261_10400"/>
<protein>
    <submittedName>
        <fullName evidence="2">Ribosome small subunit-dependent GTPase A</fullName>
    </submittedName>
</protein>
<name>A0A1E8GP46_9LACT</name>
<evidence type="ECO:0000259" key="1">
    <source>
        <dbReference type="PROSITE" id="PS50936"/>
    </source>
</evidence>
<dbReference type="InterPro" id="IPR004881">
    <property type="entry name" value="Ribosome_biogen_GTPase_RsgA"/>
</dbReference>
<accession>A0A1E8GP46</accession>
<dbReference type="NCBIfam" id="TIGR00157">
    <property type="entry name" value="ribosome small subunit-dependent GTPase A"/>
    <property type="match status" value="1"/>
</dbReference>
<dbReference type="Proteomes" id="UP000178622">
    <property type="component" value="Unassembled WGS sequence"/>
</dbReference>
<dbReference type="Pfam" id="PF03193">
    <property type="entry name" value="RsgA_GTPase"/>
    <property type="match status" value="1"/>
</dbReference>
<keyword evidence="3" id="KW-1185">Reference proteome</keyword>
<dbReference type="CDD" id="cd01854">
    <property type="entry name" value="YjeQ_EngC"/>
    <property type="match status" value="1"/>
</dbReference>
<comment type="caution">
    <text evidence="2">The sequence shown here is derived from an EMBL/GenBank/DDBJ whole genome shotgun (WGS) entry which is preliminary data.</text>
</comment>
<dbReference type="PANTHER" id="PTHR32120:SF11">
    <property type="entry name" value="SMALL RIBOSOMAL SUBUNIT BIOGENESIS GTPASE RSGA 1, MITOCHONDRIAL-RELATED"/>
    <property type="match status" value="1"/>
</dbReference>
<dbReference type="AlphaFoldDB" id="A0A1E8GP46"/>
<sequence>MVDLSIANKVKDFGLKKFIEGRKCLEISENNLARIIKKDNNSYTLVKEDESRIQAKKIKKDARDFVVGDFVTYIQKAEHVFLEDLLERKNLISKKSSEARKSVHFKEEEQAMAANVDRIFIALACDQRFTISKLERYVATFSIKDAELIILLTKSDFKKKFKKIHDQITGLYPNLKVIPLTTSNGKSFDVLKSLLNDNDTSIIIGASGAGKSTLINFLTGENTGSERTNEVRSDGKGKHTTTGSTMIALEPGMGYIIDTPGFKTIDTTKDERSDELLFQPIYELATSCKFNDCKHDSEPKCAVKEAVKNGTLTKELLERYQANLRIKG</sequence>
<reference evidence="3" key="1">
    <citation type="submission" date="2016-09" db="EMBL/GenBank/DDBJ databases">
        <title>Draft genome sequence of a novel species of the family Streptococcaceae isolated from flowers.</title>
        <authorList>
            <person name="Chuah L.-O."/>
            <person name="Yap K.-P."/>
            <person name="Thong K.L."/>
            <person name="Liong M.T."/>
            <person name="Ahmad R."/>
            <person name="Rusul G."/>
        </authorList>
    </citation>
    <scope>NUCLEOTIDE SEQUENCE [LARGE SCALE GENOMIC DNA]</scope>
    <source>
        <strain evidence="3">DF1</strain>
    </source>
</reference>
<dbReference type="InterPro" id="IPR010914">
    <property type="entry name" value="RsgA_GTPase_dom"/>
</dbReference>
<gene>
    <name evidence="2" type="ORF">BG261_10400</name>
</gene>
<evidence type="ECO:0000313" key="3">
    <source>
        <dbReference type="Proteomes" id="UP000178622"/>
    </source>
</evidence>